<dbReference type="PANTHER" id="PTHR19924">
    <property type="entry name" value="UTP15 U3 SMALL NUCLEOLAR RNA-ASSOCIATED PROTEIN 15 FAMILY MEMBER"/>
    <property type="match status" value="1"/>
</dbReference>
<comment type="subcellular location">
    <subcellularLocation>
        <location evidence="1">Nucleus</location>
        <location evidence="1">Nucleolus</location>
    </subcellularLocation>
</comment>
<reference evidence="9" key="1">
    <citation type="journal article" date="2018" name="Nat. Microbiol.">
        <title>Leveraging single-cell genomics to expand the fungal tree of life.</title>
        <authorList>
            <person name="Ahrendt S.R."/>
            <person name="Quandt C.A."/>
            <person name="Ciobanu D."/>
            <person name="Clum A."/>
            <person name="Salamov A."/>
            <person name="Andreopoulos B."/>
            <person name="Cheng J.F."/>
            <person name="Woyke T."/>
            <person name="Pelin A."/>
            <person name="Henrissat B."/>
            <person name="Reynolds N.K."/>
            <person name="Benny G.L."/>
            <person name="Smith M.E."/>
            <person name="James T.Y."/>
            <person name="Grigoriev I.V."/>
        </authorList>
    </citation>
    <scope>NUCLEOTIDE SEQUENCE [LARGE SCALE GENOMIC DNA]</scope>
    <source>
        <strain evidence="9">CSF55</strain>
    </source>
</reference>
<keyword evidence="2" id="KW-0698">rRNA processing</keyword>
<dbReference type="AlphaFoldDB" id="A0A4V1J0B6"/>
<dbReference type="PANTHER" id="PTHR19924:SF26">
    <property type="entry name" value="U3 SMALL NUCLEOLAR RNA-ASSOCIATED PROTEIN 15 HOMOLOG"/>
    <property type="match status" value="1"/>
</dbReference>
<dbReference type="SUPFAM" id="SSF50978">
    <property type="entry name" value="WD40 repeat-like"/>
    <property type="match status" value="1"/>
</dbReference>
<dbReference type="InterPro" id="IPR001680">
    <property type="entry name" value="WD40_rpt"/>
</dbReference>
<dbReference type="PROSITE" id="PS50294">
    <property type="entry name" value="WD_REPEATS_REGION"/>
    <property type="match status" value="2"/>
</dbReference>
<feature type="domain" description="U3 small nucleolar RNA-associated protein 15 C-terminal" evidence="7">
    <location>
        <begin position="351"/>
        <end position="488"/>
    </location>
</feature>
<accession>A0A4V1J0B6</accession>
<dbReference type="InterPro" id="IPR018983">
    <property type="entry name" value="U3_snoRNA-assocProt_15_C"/>
</dbReference>
<dbReference type="SMART" id="SM00320">
    <property type="entry name" value="WD40"/>
    <property type="match status" value="7"/>
</dbReference>
<proteinExistence type="predicted"/>
<protein>
    <submittedName>
        <fullName evidence="8">WD40 repeat-like protein</fullName>
    </submittedName>
</protein>
<gene>
    <name evidence="8" type="ORF">ROZALSC1DRAFT_27579</name>
</gene>
<dbReference type="EMBL" id="ML005001">
    <property type="protein sequence ID" value="RKP20989.1"/>
    <property type="molecule type" value="Genomic_DNA"/>
</dbReference>
<keyword evidence="5" id="KW-0539">Nucleus</keyword>
<name>A0A4V1J0B6_ROZAC</name>
<keyword evidence="3 6" id="KW-0853">WD repeat</keyword>
<evidence type="ECO:0000259" key="7">
    <source>
        <dbReference type="Pfam" id="PF09384"/>
    </source>
</evidence>
<dbReference type="InterPro" id="IPR019775">
    <property type="entry name" value="WD40_repeat_CS"/>
</dbReference>
<evidence type="ECO:0000256" key="3">
    <source>
        <dbReference type="ARBA" id="ARBA00022574"/>
    </source>
</evidence>
<dbReference type="Pfam" id="PF09384">
    <property type="entry name" value="UTP15_C"/>
    <property type="match status" value="1"/>
</dbReference>
<feature type="repeat" description="WD" evidence="6">
    <location>
        <begin position="160"/>
        <end position="202"/>
    </location>
</feature>
<evidence type="ECO:0000313" key="9">
    <source>
        <dbReference type="Proteomes" id="UP000281549"/>
    </source>
</evidence>
<dbReference type="Gene3D" id="2.130.10.10">
    <property type="entry name" value="YVTN repeat-like/Quinoprotein amine dehydrogenase"/>
    <property type="match status" value="2"/>
</dbReference>
<dbReference type="GO" id="GO:0005730">
    <property type="term" value="C:nucleolus"/>
    <property type="evidence" value="ECO:0007669"/>
    <property type="project" value="UniProtKB-SubCell"/>
</dbReference>
<evidence type="ECO:0000256" key="6">
    <source>
        <dbReference type="PROSITE-ProRule" id="PRU00221"/>
    </source>
</evidence>
<evidence type="ECO:0000256" key="4">
    <source>
        <dbReference type="ARBA" id="ARBA00022737"/>
    </source>
</evidence>
<evidence type="ECO:0000256" key="5">
    <source>
        <dbReference type="ARBA" id="ARBA00023242"/>
    </source>
</evidence>
<evidence type="ECO:0000256" key="1">
    <source>
        <dbReference type="ARBA" id="ARBA00004604"/>
    </source>
</evidence>
<dbReference type="CDD" id="cd00200">
    <property type="entry name" value="WD40"/>
    <property type="match status" value="1"/>
</dbReference>
<dbReference type="InterPro" id="IPR036322">
    <property type="entry name" value="WD40_repeat_dom_sf"/>
</dbReference>
<evidence type="ECO:0000256" key="2">
    <source>
        <dbReference type="ARBA" id="ARBA00022552"/>
    </source>
</evidence>
<evidence type="ECO:0000313" key="8">
    <source>
        <dbReference type="EMBL" id="RKP20989.1"/>
    </source>
</evidence>
<feature type="repeat" description="WD" evidence="6">
    <location>
        <begin position="118"/>
        <end position="159"/>
    </location>
</feature>
<dbReference type="PROSITE" id="PS00678">
    <property type="entry name" value="WD_REPEATS_1"/>
    <property type="match status" value="1"/>
</dbReference>
<dbReference type="PROSITE" id="PS50082">
    <property type="entry name" value="WD_REPEATS_2"/>
    <property type="match status" value="2"/>
</dbReference>
<sequence>MLPFKKVTLNEIPRQQLSKTPEDPVLKQFKKQTIIKEFSSILDIAVSPVSPHDIALVSSSRVQIFSYHDLSVKKSIAKFKDVVRSVAYRHDGKLIAAADSTGLIQVIEPSKSTILRTLSSHTEAVNSIMYFKDHTQLLSASDDCMIKLWDVPSQTVLRTFVGHTDYVRSLSTTNDSEELFVSGGYDHKMILWDKNKEEPVLLMDHGYPVEAVLLLPGHSIAVSAGGPTVKIWDILAGGKLIHTLNNHQKTVTCLLTDGTRLYTGSLDHHVKVFDLETYKVCHSFKYTNPVLSLALDPLMTRFVVGMTNGLISIRQRTPPENKDEAKNGEPTYRANTKRYFARGSLAPIATDAYQVEKRKHKALKDYERFIKKFQYQNALDAAINKGNPEVVFHVIEELALRNALVAALTGRDESRLLPVLKYLMKNVINPLYSKVLIVVTNTVIDMYAGVFGFSIQIDDMLAKLRSKVKEEVELQKRMQELKGMMNLLLNIQESTL</sequence>
<dbReference type="InterPro" id="IPR015943">
    <property type="entry name" value="WD40/YVTN_repeat-like_dom_sf"/>
</dbReference>
<dbReference type="GO" id="GO:0006364">
    <property type="term" value="P:rRNA processing"/>
    <property type="evidence" value="ECO:0007669"/>
    <property type="project" value="UniProtKB-KW"/>
</dbReference>
<keyword evidence="4" id="KW-0677">Repeat</keyword>
<organism evidence="8 9">
    <name type="scientific">Rozella allomycis (strain CSF55)</name>
    <dbReference type="NCBI Taxonomy" id="988480"/>
    <lineage>
        <taxon>Eukaryota</taxon>
        <taxon>Fungi</taxon>
        <taxon>Fungi incertae sedis</taxon>
        <taxon>Cryptomycota</taxon>
        <taxon>Cryptomycota incertae sedis</taxon>
        <taxon>Rozella</taxon>
    </lineage>
</organism>
<dbReference type="GO" id="GO:0045943">
    <property type="term" value="P:positive regulation of transcription by RNA polymerase I"/>
    <property type="evidence" value="ECO:0007669"/>
    <property type="project" value="TreeGrafter"/>
</dbReference>
<dbReference type="Proteomes" id="UP000281549">
    <property type="component" value="Unassembled WGS sequence"/>
</dbReference>
<dbReference type="Pfam" id="PF00400">
    <property type="entry name" value="WD40"/>
    <property type="match status" value="3"/>
</dbReference>